<comment type="similarity">
    <text evidence="1 2">Belongs to the enoyl-CoA hydratase/isomerase family.</text>
</comment>
<evidence type="ECO:0000313" key="3">
    <source>
        <dbReference type="EMBL" id="MEB3371893.1"/>
    </source>
</evidence>
<accession>A0ABU6AKC2</accession>
<dbReference type="Pfam" id="PF00378">
    <property type="entry name" value="ECH_1"/>
    <property type="match status" value="1"/>
</dbReference>
<proteinExistence type="inferred from homology"/>
<evidence type="ECO:0000256" key="2">
    <source>
        <dbReference type="RuleBase" id="RU003707"/>
    </source>
</evidence>
<dbReference type="Proteomes" id="UP001327093">
    <property type="component" value="Unassembled WGS sequence"/>
</dbReference>
<dbReference type="InterPro" id="IPR018376">
    <property type="entry name" value="Enoyl-CoA_hyd/isom_CS"/>
</dbReference>
<dbReference type="PROSITE" id="PS00166">
    <property type="entry name" value="ENOYL_COA_HYDRATASE"/>
    <property type="match status" value="1"/>
</dbReference>
<protein>
    <submittedName>
        <fullName evidence="3">Enoyl-CoA hydratase-related protein</fullName>
    </submittedName>
</protein>
<evidence type="ECO:0000313" key="4">
    <source>
        <dbReference type="Proteomes" id="UP001327093"/>
    </source>
</evidence>
<dbReference type="PANTHER" id="PTHR43802">
    <property type="entry name" value="ENOYL-COA HYDRATASE"/>
    <property type="match status" value="1"/>
</dbReference>
<dbReference type="RefSeq" id="WP_324269320.1">
    <property type="nucleotide sequence ID" value="NZ_JAWLNX010000034.1"/>
</dbReference>
<dbReference type="SUPFAM" id="SSF52096">
    <property type="entry name" value="ClpP/crotonase"/>
    <property type="match status" value="1"/>
</dbReference>
<dbReference type="Gene3D" id="3.90.226.10">
    <property type="entry name" value="2-enoyl-CoA Hydratase, Chain A, domain 1"/>
    <property type="match status" value="1"/>
</dbReference>
<dbReference type="InterPro" id="IPR001753">
    <property type="entry name" value="Enoyl-CoA_hydra/iso"/>
</dbReference>
<keyword evidence="4" id="KW-1185">Reference proteome</keyword>
<dbReference type="InterPro" id="IPR029045">
    <property type="entry name" value="ClpP/crotonase-like_dom_sf"/>
</dbReference>
<dbReference type="PANTHER" id="PTHR43802:SF1">
    <property type="entry name" value="IP11341P-RELATED"/>
    <property type="match status" value="1"/>
</dbReference>
<dbReference type="CDD" id="cd06558">
    <property type="entry name" value="crotonase-like"/>
    <property type="match status" value="1"/>
</dbReference>
<organism evidence="3 4">
    <name type="scientific">Saccharopolyspora mangrovi</name>
    <dbReference type="NCBI Taxonomy" id="3082379"/>
    <lineage>
        <taxon>Bacteria</taxon>
        <taxon>Bacillati</taxon>
        <taxon>Actinomycetota</taxon>
        <taxon>Actinomycetes</taxon>
        <taxon>Pseudonocardiales</taxon>
        <taxon>Pseudonocardiaceae</taxon>
        <taxon>Saccharopolyspora</taxon>
    </lineage>
</organism>
<gene>
    <name evidence="3" type="ORF">R4I43_31290</name>
</gene>
<name>A0ABU6AKC2_9PSEU</name>
<reference evidence="3 4" key="1">
    <citation type="submission" date="2023-10" db="EMBL/GenBank/DDBJ databases">
        <title>Saccharopolyspora sp. nov., isolated from mangrove soil.</title>
        <authorList>
            <person name="Lu Y."/>
            <person name="Liu W."/>
        </authorList>
    </citation>
    <scope>NUCLEOTIDE SEQUENCE [LARGE SCALE GENOMIC DNA]</scope>
    <source>
        <strain evidence="3 4">S2-29</strain>
    </source>
</reference>
<evidence type="ECO:0000256" key="1">
    <source>
        <dbReference type="ARBA" id="ARBA00005254"/>
    </source>
</evidence>
<comment type="caution">
    <text evidence="3">The sequence shown here is derived from an EMBL/GenBank/DDBJ whole genome shotgun (WGS) entry which is preliminary data.</text>
</comment>
<sequence length="282" mass="30546">MPAATAEPAFTNIRLEHTKPISWIVFNRPDKANALSNELLEEFSRALEWLRENGEPVIAIRGEGKGFSAGYDLGQVAPDGAVDPVADRARMRRNLDRYIAMWDHPKPIIAAVHGYCIAGATQIVTLTDITIVTEDAKLGLVTVPVGAGYVSPVWSTLVGPKRAKELTFVPGNSIDGRTAVEWGWANHAVPADRLIKSVQSLAERIALTPPDLLALKKASVNQAMNAMGTRQALAAPPEYDAIAHTAESVKAVKSHIARDGLKAVIETYRVPSTMNISKQDEQ</sequence>
<dbReference type="EMBL" id="JAWLNX010000034">
    <property type="protein sequence ID" value="MEB3371893.1"/>
    <property type="molecule type" value="Genomic_DNA"/>
</dbReference>